<feature type="region of interest" description="Disordered" evidence="1">
    <location>
        <begin position="44"/>
        <end position="70"/>
    </location>
</feature>
<keyword evidence="3" id="KW-1185">Reference proteome</keyword>
<proteinExistence type="predicted"/>
<dbReference type="EMBL" id="RSEC01000006">
    <property type="protein sequence ID" value="RSD26379.1"/>
    <property type="molecule type" value="Genomic_DNA"/>
</dbReference>
<dbReference type="RefSeq" id="WP_125305636.1">
    <property type="nucleotide sequence ID" value="NZ_RSEC01000006.1"/>
</dbReference>
<protein>
    <submittedName>
        <fullName evidence="2">Uncharacterized protein</fullName>
    </submittedName>
</protein>
<comment type="caution">
    <text evidence="2">The sequence shown here is derived from an EMBL/GenBank/DDBJ whole genome shotgun (WGS) entry which is preliminary data.</text>
</comment>
<evidence type="ECO:0000256" key="1">
    <source>
        <dbReference type="SAM" id="MobiDB-lite"/>
    </source>
</evidence>
<feature type="region of interest" description="Disordered" evidence="1">
    <location>
        <begin position="80"/>
        <end position="99"/>
    </location>
</feature>
<evidence type="ECO:0000313" key="2">
    <source>
        <dbReference type="EMBL" id="RSD26379.1"/>
    </source>
</evidence>
<dbReference type="OrthoDB" id="9941688at2"/>
<accession>A0A427TPT5</accession>
<sequence length="135" mass="14831">MNFWRTPIVVIDEVHSWLAAQPGPSTPPSPVTKAFAELARQVNAAPPDPRGLQPLPDWVTAGPPPGPPNPLLARELRESPDGVLAVRDPRRPTGVRGRPWLVIDAPPGYRTHWRDQTLPSAAVSDWVALIRKEQP</sequence>
<gene>
    <name evidence="2" type="ORF">EIY87_00510</name>
</gene>
<name>A0A427TPT5_9PSEU</name>
<reference evidence="2 3" key="1">
    <citation type="submission" date="2018-12" db="EMBL/GenBank/DDBJ databases">
        <title>Amycolatopsis eburnea sp. nov. actinomycete associate with arbuscular mycorrhiza fungal spore.</title>
        <authorList>
            <person name="Lumyong S."/>
            <person name="Chaiya L."/>
        </authorList>
    </citation>
    <scope>NUCLEOTIDE SEQUENCE [LARGE SCALE GENOMIC DNA]</scope>
    <source>
        <strain evidence="2 3">GLM-1</strain>
    </source>
</reference>
<evidence type="ECO:0000313" key="3">
    <source>
        <dbReference type="Proteomes" id="UP000267081"/>
    </source>
</evidence>
<organism evidence="2 3">
    <name type="scientific">Amycolatopsis eburnea</name>
    <dbReference type="NCBI Taxonomy" id="2267691"/>
    <lineage>
        <taxon>Bacteria</taxon>
        <taxon>Bacillati</taxon>
        <taxon>Actinomycetota</taxon>
        <taxon>Actinomycetes</taxon>
        <taxon>Pseudonocardiales</taxon>
        <taxon>Pseudonocardiaceae</taxon>
        <taxon>Amycolatopsis</taxon>
    </lineage>
</organism>
<dbReference type="AlphaFoldDB" id="A0A427TPT5"/>
<dbReference type="Proteomes" id="UP000267081">
    <property type="component" value="Unassembled WGS sequence"/>
</dbReference>